<evidence type="ECO:0000256" key="9">
    <source>
        <dbReference type="ARBA" id="ARBA00067014"/>
    </source>
</evidence>
<comment type="subcellular location">
    <subcellularLocation>
        <location evidence="2">Cytoplasm</location>
    </subcellularLocation>
</comment>
<dbReference type="GO" id="GO:0047536">
    <property type="term" value="F:2-aminoadipate transaminase activity"/>
    <property type="evidence" value="ECO:0007669"/>
    <property type="project" value="TreeGrafter"/>
</dbReference>
<protein>
    <recommendedName>
        <fullName evidence="9">aromatic-amino-acid transaminase</fullName>
        <ecNumber evidence="9">2.6.1.57</ecNumber>
    </recommendedName>
</protein>
<evidence type="ECO:0000256" key="6">
    <source>
        <dbReference type="ARBA" id="ARBA00022679"/>
    </source>
</evidence>
<evidence type="ECO:0000256" key="8">
    <source>
        <dbReference type="ARBA" id="ARBA00051993"/>
    </source>
</evidence>
<dbReference type="Gene3D" id="3.40.640.10">
    <property type="entry name" value="Type I PLP-dependent aspartate aminotransferase-like (Major domain)"/>
    <property type="match status" value="1"/>
</dbReference>
<feature type="domain" description="Aminotransferase class I/classII large" evidence="11">
    <location>
        <begin position="200"/>
        <end position="534"/>
    </location>
</feature>
<feature type="region of interest" description="Disordered" evidence="10">
    <location>
        <begin position="1"/>
        <end position="21"/>
    </location>
</feature>
<name>U4L4T2_PYROM</name>
<dbReference type="GO" id="GO:0009074">
    <property type="term" value="P:aromatic amino acid family catabolic process"/>
    <property type="evidence" value="ECO:0007669"/>
    <property type="project" value="TreeGrafter"/>
</dbReference>
<dbReference type="AlphaFoldDB" id="U4L4T2"/>
<keyword evidence="5 12" id="KW-0032">Aminotransferase</keyword>
<dbReference type="InterPro" id="IPR015421">
    <property type="entry name" value="PyrdxlP-dep_Trfase_major"/>
</dbReference>
<reference evidence="12 13" key="1">
    <citation type="journal article" date="2013" name="PLoS Genet.">
        <title>The genome and development-dependent transcriptomes of Pyronema confluens: a window into fungal evolution.</title>
        <authorList>
            <person name="Traeger S."/>
            <person name="Altegoer F."/>
            <person name="Freitag M."/>
            <person name="Gabaldon T."/>
            <person name="Kempken F."/>
            <person name="Kumar A."/>
            <person name="Marcet-Houben M."/>
            <person name="Poggeler S."/>
            <person name="Stajich J.E."/>
            <person name="Nowrousian M."/>
        </authorList>
    </citation>
    <scope>NUCLEOTIDE SEQUENCE [LARGE SCALE GENOMIC DNA]</scope>
    <source>
        <strain evidence="13">CBS 100304</strain>
        <tissue evidence="12">Vegetative mycelium</tissue>
    </source>
</reference>
<dbReference type="OrthoDB" id="691673at2759"/>
<evidence type="ECO:0000256" key="4">
    <source>
        <dbReference type="ARBA" id="ARBA00022490"/>
    </source>
</evidence>
<keyword evidence="4" id="KW-0963">Cytoplasm</keyword>
<dbReference type="InterPro" id="IPR004839">
    <property type="entry name" value="Aminotransferase_I/II_large"/>
</dbReference>
<evidence type="ECO:0000313" key="12">
    <source>
        <dbReference type="EMBL" id="CCX10875.1"/>
    </source>
</evidence>
<dbReference type="GO" id="GO:0019878">
    <property type="term" value="P:lysine biosynthetic process via aminoadipic acid"/>
    <property type="evidence" value="ECO:0007669"/>
    <property type="project" value="TreeGrafter"/>
</dbReference>
<dbReference type="GO" id="GO:0005737">
    <property type="term" value="C:cytoplasm"/>
    <property type="evidence" value="ECO:0007669"/>
    <property type="project" value="UniProtKB-SubCell"/>
</dbReference>
<dbReference type="STRING" id="1076935.U4L4T2"/>
<dbReference type="EC" id="2.6.1.57" evidence="9"/>
<evidence type="ECO:0000256" key="3">
    <source>
        <dbReference type="ARBA" id="ARBA00007441"/>
    </source>
</evidence>
<accession>U4L4T2</accession>
<feature type="compositionally biased region" description="Polar residues" evidence="10">
    <location>
        <begin position="1"/>
        <end position="15"/>
    </location>
</feature>
<dbReference type="InterPro" id="IPR050859">
    <property type="entry name" value="Class-I_PLP-dep_aminotransf"/>
</dbReference>
<dbReference type="PANTHER" id="PTHR42790">
    <property type="entry name" value="AMINOTRANSFERASE"/>
    <property type="match status" value="1"/>
</dbReference>
<dbReference type="GO" id="GO:0006571">
    <property type="term" value="P:tyrosine biosynthetic process"/>
    <property type="evidence" value="ECO:0007669"/>
    <property type="project" value="TreeGrafter"/>
</dbReference>
<evidence type="ECO:0000256" key="7">
    <source>
        <dbReference type="ARBA" id="ARBA00022898"/>
    </source>
</evidence>
<keyword evidence="6 12" id="KW-0808">Transferase</keyword>
<dbReference type="PANTHER" id="PTHR42790:SF21">
    <property type="entry name" value="AROMATIC_AMINOADIPATE AMINOTRANSFERASE 1"/>
    <property type="match status" value="1"/>
</dbReference>
<dbReference type="InterPro" id="IPR015424">
    <property type="entry name" value="PyrdxlP-dep_Trfase"/>
</dbReference>
<keyword evidence="13" id="KW-1185">Reference proteome</keyword>
<dbReference type="EMBL" id="HF935572">
    <property type="protein sequence ID" value="CCX10875.1"/>
    <property type="molecule type" value="Genomic_DNA"/>
</dbReference>
<dbReference type="GO" id="GO:0008793">
    <property type="term" value="F:aromatic-amino-acid transaminase activity"/>
    <property type="evidence" value="ECO:0007669"/>
    <property type="project" value="TreeGrafter"/>
</dbReference>
<keyword evidence="7" id="KW-0663">Pyridoxal phosphate</keyword>
<dbReference type="GO" id="GO:0030170">
    <property type="term" value="F:pyridoxal phosphate binding"/>
    <property type="evidence" value="ECO:0007669"/>
    <property type="project" value="InterPro"/>
</dbReference>
<proteinExistence type="inferred from homology"/>
<dbReference type="Proteomes" id="UP000018144">
    <property type="component" value="Unassembled WGS sequence"/>
</dbReference>
<comment type="similarity">
    <text evidence="3">Belongs to the class-I pyridoxal-phosphate-dependent aminotransferase family.</text>
</comment>
<dbReference type="OMA" id="FMPGEPF"/>
<evidence type="ECO:0000313" key="13">
    <source>
        <dbReference type="Proteomes" id="UP000018144"/>
    </source>
</evidence>
<evidence type="ECO:0000256" key="2">
    <source>
        <dbReference type="ARBA" id="ARBA00004496"/>
    </source>
</evidence>
<sequence>MAPPSTISNGDNHVSSGGIVPGRLMPEGVAARRAAAGKLNGGIAARTDSELFKAPAPWKPLAKRWDYRLSTESKARKSTVLKSLAKHMATPGMLPSLLTAGPYSWIPGMISLGGGLPLGEYFPFESFDIKVPALGKFTQAETEVSGEIMHIGKHDIRDGKSSYDLWVALNYGQASGSAQLLRWVTEHTEIVHNPPYRDWACTLSAGSTSSLDMVYRMFLERGDYVISEEYTFATAVETSHPLGCRFVGVAMDDEGMIPSALDTLLATWDVEARGARKPFLMYTVPSGQNPTGATQSAQRRKEIYKVAQKHDLIIIEDEPYYFLQMNPYGVPAEEQKTQLTSEEFIASLVPSLLSIDTDGRVVRLDSFSKVLAPGSRTGWVVASAQICERIQRHGEVSTQHPAGISQVILHRLLDEQWGHAGYLQWLGNIRKEYTQRRDVLMAACEEHLPKSVVSWTPPAAGMFHWMNLDISKYPGNKTPKEIEEEVFAKAIKECVLVTPGSYFLADQETEMEKVFFRATFAAAEFGAMNEAIRRFGAAIREVFGIEN</sequence>
<comment type="cofactor">
    <cofactor evidence="1">
        <name>pyridoxal 5'-phosphate</name>
        <dbReference type="ChEBI" id="CHEBI:597326"/>
    </cofactor>
</comment>
<comment type="catalytic activity">
    <reaction evidence="8">
        <text>an aromatic L-alpha-amino acid + 2-oxoglutarate = an aromatic oxo-acid + L-glutamate</text>
        <dbReference type="Rhea" id="RHEA:17533"/>
        <dbReference type="ChEBI" id="CHEBI:16810"/>
        <dbReference type="ChEBI" id="CHEBI:29985"/>
        <dbReference type="ChEBI" id="CHEBI:73309"/>
        <dbReference type="ChEBI" id="CHEBI:84824"/>
        <dbReference type="EC" id="2.6.1.57"/>
    </reaction>
</comment>
<dbReference type="eggNOG" id="KOG0634">
    <property type="taxonomic scope" value="Eukaryota"/>
</dbReference>
<evidence type="ECO:0000259" key="11">
    <source>
        <dbReference type="Pfam" id="PF00155"/>
    </source>
</evidence>
<evidence type="ECO:0000256" key="1">
    <source>
        <dbReference type="ARBA" id="ARBA00001933"/>
    </source>
</evidence>
<dbReference type="FunFam" id="3.40.640.10:FF:000074">
    <property type="entry name" value="Aromatic amino acid aminotransferase"/>
    <property type="match status" value="1"/>
</dbReference>
<dbReference type="Pfam" id="PF00155">
    <property type="entry name" value="Aminotran_1_2"/>
    <property type="match status" value="1"/>
</dbReference>
<evidence type="ECO:0000256" key="5">
    <source>
        <dbReference type="ARBA" id="ARBA00022576"/>
    </source>
</evidence>
<evidence type="ECO:0000256" key="10">
    <source>
        <dbReference type="SAM" id="MobiDB-lite"/>
    </source>
</evidence>
<gene>
    <name evidence="12" type="ORF">PCON_10469</name>
</gene>
<organism evidence="12 13">
    <name type="scientific">Pyronema omphalodes (strain CBS 100304)</name>
    <name type="common">Pyronema confluens</name>
    <dbReference type="NCBI Taxonomy" id="1076935"/>
    <lineage>
        <taxon>Eukaryota</taxon>
        <taxon>Fungi</taxon>
        <taxon>Dikarya</taxon>
        <taxon>Ascomycota</taxon>
        <taxon>Pezizomycotina</taxon>
        <taxon>Pezizomycetes</taxon>
        <taxon>Pezizales</taxon>
        <taxon>Pyronemataceae</taxon>
        <taxon>Pyronema</taxon>
    </lineage>
</organism>
<dbReference type="SUPFAM" id="SSF53383">
    <property type="entry name" value="PLP-dependent transferases"/>
    <property type="match status" value="1"/>
</dbReference>
<dbReference type="CDD" id="cd00609">
    <property type="entry name" value="AAT_like"/>
    <property type="match status" value="1"/>
</dbReference>